<accession>A0A8E2EKZ6</accession>
<dbReference type="AlphaFoldDB" id="A0A8E2EKZ6"/>
<protein>
    <submittedName>
        <fullName evidence="2">Uncharacterized protein</fullName>
    </submittedName>
</protein>
<reference evidence="2 3" key="1">
    <citation type="journal article" date="2016" name="Nat. Commun.">
        <title>Ectomycorrhizal ecology is imprinted in the genome of the dominant symbiotic fungus Cenococcum geophilum.</title>
        <authorList>
            <consortium name="DOE Joint Genome Institute"/>
            <person name="Peter M."/>
            <person name="Kohler A."/>
            <person name="Ohm R.A."/>
            <person name="Kuo A."/>
            <person name="Krutzmann J."/>
            <person name="Morin E."/>
            <person name="Arend M."/>
            <person name="Barry K.W."/>
            <person name="Binder M."/>
            <person name="Choi C."/>
            <person name="Clum A."/>
            <person name="Copeland A."/>
            <person name="Grisel N."/>
            <person name="Haridas S."/>
            <person name="Kipfer T."/>
            <person name="LaButti K."/>
            <person name="Lindquist E."/>
            <person name="Lipzen A."/>
            <person name="Maire R."/>
            <person name="Meier B."/>
            <person name="Mihaltcheva S."/>
            <person name="Molinier V."/>
            <person name="Murat C."/>
            <person name="Poggeler S."/>
            <person name="Quandt C.A."/>
            <person name="Sperisen C."/>
            <person name="Tritt A."/>
            <person name="Tisserant E."/>
            <person name="Crous P.W."/>
            <person name="Henrissat B."/>
            <person name="Nehls U."/>
            <person name="Egli S."/>
            <person name="Spatafora J.W."/>
            <person name="Grigoriev I.V."/>
            <person name="Martin F.M."/>
        </authorList>
    </citation>
    <scope>NUCLEOTIDE SEQUENCE [LARGE SCALE GENOMIC DNA]</scope>
    <source>
        <strain evidence="2 3">CBS 459.81</strain>
    </source>
</reference>
<evidence type="ECO:0000313" key="2">
    <source>
        <dbReference type="EMBL" id="OCK85791.1"/>
    </source>
</evidence>
<evidence type="ECO:0000313" key="3">
    <source>
        <dbReference type="Proteomes" id="UP000250266"/>
    </source>
</evidence>
<evidence type="ECO:0000256" key="1">
    <source>
        <dbReference type="SAM" id="MobiDB-lite"/>
    </source>
</evidence>
<dbReference type="OrthoDB" id="3437279at2759"/>
<organism evidence="2 3">
    <name type="scientific">Lepidopterella palustris CBS 459.81</name>
    <dbReference type="NCBI Taxonomy" id="1314670"/>
    <lineage>
        <taxon>Eukaryota</taxon>
        <taxon>Fungi</taxon>
        <taxon>Dikarya</taxon>
        <taxon>Ascomycota</taxon>
        <taxon>Pezizomycotina</taxon>
        <taxon>Dothideomycetes</taxon>
        <taxon>Pleosporomycetidae</taxon>
        <taxon>Mytilinidiales</taxon>
        <taxon>Argynnaceae</taxon>
        <taxon>Lepidopterella</taxon>
    </lineage>
</organism>
<feature type="compositionally biased region" description="Acidic residues" evidence="1">
    <location>
        <begin position="156"/>
        <end position="182"/>
    </location>
</feature>
<proteinExistence type="predicted"/>
<feature type="region of interest" description="Disordered" evidence="1">
    <location>
        <begin position="64"/>
        <end position="118"/>
    </location>
</feature>
<keyword evidence="3" id="KW-1185">Reference proteome</keyword>
<dbReference type="EMBL" id="KV744813">
    <property type="protein sequence ID" value="OCK85791.1"/>
    <property type="molecule type" value="Genomic_DNA"/>
</dbReference>
<gene>
    <name evidence="2" type="ORF">K432DRAFT_399923</name>
</gene>
<feature type="region of interest" description="Disordered" evidence="1">
    <location>
        <begin position="155"/>
        <end position="182"/>
    </location>
</feature>
<sequence>MTSWKDSEKGELIIGLGELFCRYNISDEVDQVMFCSKGKFSHTGNLHSHVKTAHKANIHEVCKGTASGSESIESRKSTAYVPEEPQEKQTGAPATPSKSPKPKPRPPAVPSEKDGSINKARMRKMAGVGKWCSTCKAVKRGCPGPEGSNCEVWDIFTDEEPEEDEPKQDEPEEDPLDEIQVS</sequence>
<name>A0A8E2EKZ6_9PEZI</name>
<dbReference type="Proteomes" id="UP000250266">
    <property type="component" value="Unassembled WGS sequence"/>
</dbReference>